<feature type="region of interest" description="Disordered" evidence="6">
    <location>
        <begin position="172"/>
        <end position="199"/>
    </location>
</feature>
<feature type="domain" description="Lipase" evidence="8">
    <location>
        <begin position="132"/>
        <end position="408"/>
    </location>
</feature>
<dbReference type="GO" id="GO:0005615">
    <property type="term" value="C:extracellular space"/>
    <property type="evidence" value="ECO:0007669"/>
    <property type="project" value="TreeGrafter"/>
</dbReference>
<reference evidence="9" key="1">
    <citation type="journal article" date="2004" name="Insect Mol. Biol.">
        <title>Cyclorraphan yolk proteins and lepidopteran minor yolk proteins originate from two unrelated lipase families.</title>
        <authorList>
            <person name="Hens K."/>
            <person name="Lemey P."/>
            <person name="Macours N."/>
            <person name="Francis C."/>
            <person name="Huybrechts R."/>
        </authorList>
    </citation>
    <scope>NUCLEOTIDE SEQUENCE</scope>
</reference>
<dbReference type="AlphaFoldDB" id="Q6RSI8"/>
<dbReference type="Pfam" id="PF00151">
    <property type="entry name" value="Lipase"/>
    <property type="match status" value="1"/>
</dbReference>
<dbReference type="PROSITE" id="PS51257">
    <property type="entry name" value="PROKAR_LIPOPROTEIN"/>
    <property type="match status" value="1"/>
</dbReference>
<evidence type="ECO:0000313" key="9">
    <source>
        <dbReference type="EMBL" id="AAS75326.1"/>
    </source>
</evidence>
<evidence type="ECO:0000256" key="3">
    <source>
        <dbReference type="ARBA" id="ARBA00022525"/>
    </source>
</evidence>
<keyword evidence="3" id="KW-0964">Secreted</keyword>
<keyword evidence="4 7" id="KW-0732">Signal</keyword>
<proteinExistence type="evidence at transcript level"/>
<dbReference type="GO" id="GO:0016042">
    <property type="term" value="P:lipid catabolic process"/>
    <property type="evidence" value="ECO:0007669"/>
    <property type="project" value="TreeGrafter"/>
</dbReference>
<dbReference type="PANTHER" id="PTHR11610">
    <property type="entry name" value="LIPASE"/>
    <property type="match status" value="1"/>
</dbReference>
<comment type="subcellular location">
    <subcellularLocation>
        <location evidence="1">Secreted</location>
    </subcellularLocation>
</comment>
<evidence type="ECO:0000259" key="8">
    <source>
        <dbReference type="Pfam" id="PF00151"/>
    </source>
</evidence>
<name>Q6RSI8_SARBU</name>
<evidence type="ECO:0000256" key="6">
    <source>
        <dbReference type="SAM" id="MobiDB-lite"/>
    </source>
</evidence>
<sequence>MNPLKTICLLMGLFALACANNNMVFSSNSIKNSMKPSDWLSPSQLESLPAMNQMTLPSWEQMSLQEGADVFNKYYHLAKAAQIFEPSFVPKPSEIPAYLITPNNQKINFKLNELPKIAKEQNQFGEQEVTIFITGLPEKTESIKKATRKLVQAYMQRYNGQAAQPQYIKYQDDSNENNNAGSSEEDNNNSWQNPSNKPTGNLVVIDMGSTLSSFKAYVTLDIEETGAKIGNVLVKLIDEANVPQEIVHLIGSNIAAHVAGAAARQFSRQTGHQLRRVTGLDPSKIFNKKDRSLTGLARGDAEFVDAIHTSANGMGSPARNGNVDFYPNGPNAGVPGADNVLKASMRAVRYFAESVVPGNERNFPAVRATSLEEYKNQNGNGKRVYMGINTAYDVEGDFILQVNAKSPFGRSSPAQKQQNYHNIHKPWKTLAANF</sequence>
<feature type="signal peptide" evidence="7">
    <location>
        <begin position="1"/>
        <end position="19"/>
    </location>
</feature>
<dbReference type="SUPFAM" id="SSF53474">
    <property type="entry name" value="alpha/beta-Hydrolases"/>
    <property type="match status" value="1"/>
</dbReference>
<evidence type="ECO:0000256" key="2">
    <source>
        <dbReference type="ARBA" id="ARBA00010701"/>
    </source>
</evidence>
<dbReference type="InterPro" id="IPR029058">
    <property type="entry name" value="AB_hydrolase_fold"/>
</dbReference>
<dbReference type="PANTHER" id="PTHR11610:SF149">
    <property type="entry name" value="FI01450P-RELATED"/>
    <property type="match status" value="1"/>
</dbReference>
<evidence type="ECO:0000256" key="4">
    <source>
        <dbReference type="ARBA" id="ARBA00022729"/>
    </source>
</evidence>
<dbReference type="GO" id="GO:0017171">
    <property type="term" value="F:serine hydrolase activity"/>
    <property type="evidence" value="ECO:0007669"/>
    <property type="project" value="TreeGrafter"/>
</dbReference>
<protein>
    <submittedName>
        <fullName evidence="9">Yolk protein B</fullName>
    </submittedName>
</protein>
<dbReference type="GO" id="GO:0016298">
    <property type="term" value="F:lipase activity"/>
    <property type="evidence" value="ECO:0007669"/>
    <property type="project" value="InterPro"/>
</dbReference>
<accession>Q6RSI8</accession>
<comment type="similarity">
    <text evidence="2 5">Belongs to the AB hydrolase superfamily. Lipase family.</text>
</comment>
<feature type="chain" id="PRO_5004279477" evidence="7">
    <location>
        <begin position="20"/>
        <end position="434"/>
    </location>
</feature>
<dbReference type="InterPro" id="IPR013818">
    <property type="entry name" value="Lipase"/>
</dbReference>
<evidence type="ECO:0000256" key="7">
    <source>
        <dbReference type="SAM" id="SignalP"/>
    </source>
</evidence>
<organism evidence="9">
    <name type="scientific">Sarcophaga bullata</name>
    <name type="common">Grey flesh fly</name>
    <name type="synonym">Neobellieria bullata</name>
    <dbReference type="NCBI Taxonomy" id="7385"/>
    <lineage>
        <taxon>Eukaryota</taxon>
        <taxon>Metazoa</taxon>
        <taxon>Ecdysozoa</taxon>
        <taxon>Arthropoda</taxon>
        <taxon>Hexapoda</taxon>
        <taxon>Insecta</taxon>
        <taxon>Pterygota</taxon>
        <taxon>Neoptera</taxon>
        <taxon>Endopterygota</taxon>
        <taxon>Diptera</taxon>
        <taxon>Brachycera</taxon>
        <taxon>Muscomorpha</taxon>
        <taxon>Oestroidea</taxon>
        <taxon>Sarcophagidae</taxon>
        <taxon>Sarcophaga</taxon>
        <taxon>Neobellieria</taxon>
    </lineage>
</organism>
<dbReference type="InterPro" id="IPR000734">
    <property type="entry name" value="TAG_lipase"/>
</dbReference>
<dbReference type="ESTHER" id="sarbu-q6rsi8">
    <property type="family name" value="Yolk-Protein_dipter"/>
</dbReference>
<dbReference type="Gene3D" id="3.40.50.1820">
    <property type="entry name" value="alpha/beta hydrolase"/>
    <property type="match status" value="1"/>
</dbReference>
<evidence type="ECO:0000256" key="5">
    <source>
        <dbReference type="RuleBase" id="RU004262"/>
    </source>
</evidence>
<dbReference type="EMBL" id="AY494775">
    <property type="protein sequence ID" value="AAS75326.1"/>
    <property type="molecule type" value="mRNA"/>
</dbReference>
<evidence type="ECO:0000256" key="1">
    <source>
        <dbReference type="ARBA" id="ARBA00004613"/>
    </source>
</evidence>